<dbReference type="InterPro" id="IPR046531">
    <property type="entry name" value="DUF6596"/>
</dbReference>
<gene>
    <name evidence="8" type="ORF">GCM10025790_27940</name>
</gene>
<keyword evidence="9" id="KW-1185">Reference proteome</keyword>
<dbReference type="Gene3D" id="1.10.10.10">
    <property type="entry name" value="Winged helix-like DNA-binding domain superfamily/Winged helix DNA-binding domain"/>
    <property type="match status" value="1"/>
</dbReference>
<evidence type="ECO:0000259" key="6">
    <source>
        <dbReference type="Pfam" id="PF08281"/>
    </source>
</evidence>
<evidence type="ECO:0000256" key="2">
    <source>
        <dbReference type="ARBA" id="ARBA00023015"/>
    </source>
</evidence>
<dbReference type="InterPro" id="IPR014284">
    <property type="entry name" value="RNA_pol_sigma-70_dom"/>
</dbReference>
<dbReference type="SUPFAM" id="SSF88659">
    <property type="entry name" value="Sigma3 and sigma4 domains of RNA polymerase sigma factors"/>
    <property type="match status" value="1"/>
</dbReference>
<dbReference type="PANTHER" id="PTHR47756:SF2">
    <property type="entry name" value="BLL6612 PROTEIN"/>
    <property type="match status" value="1"/>
</dbReference>
<keyword evidence="2" id="KW-0805">Transcription regulation</keyword>
<evidence type="ECO:0000313" key="9">
    <source>
        <dbReference type="Proteomes" id="UP001500368"/>
    </source>
</evidence>
<feature type="domain" description="DUF6596" evidence="7">
    <location>
        <begin position="194"/>
        <end position="295"/>
    </location>
</feature>
<dbReference type="InterPro" id="IPR036388">
    <property type="entry name" value="WH-like_DNA-bd_sf"/>
</dbReference>
<name>A0ABP9G7R7_9MICC</name>
<dbReference type="Pfam" id="PF08281">
    <property type="entry name" value="Sigma70_r4_2"/>
    <property type="match status" value="1"/>
</dbReference>
<evidence type="ECO:0000259" key="7">
    <source>
        <dbReference type="Pfam" id="PF20239"/>
    </source>
</evidence>
<dbReference type="Gene3D" id="1.10.1740.10">
    <property type="match status" value="1"/>
</dbReference>
<keyword evidence="3" id="KW-0731">Sigma factor</keyword>
<dbReference type="Pfam" id="PF20239">
    <property type="entry name" value="DUF6596"/>
    <property type="match status" value="1"/>
</dbReference>
<proteinExistence type="inferred from homology"/>
<evidence type="ECO:0000256" key="3">
    <source>
        <dbReference type="ARBA" id="ARBA00023082"/>
    </source>
</evidence>
<keyword evidence="4" id="KW-0804">Transcription</keyword>
<accession>A0ABP9G7R7</accession>
<dbReference type="InterPro" id="IPR013249">
    <property type="entry name" value="RNA_pol_sigma70_r4_t2"/>
</dbReference>
<organism evidence="8 9">
    <name type="scientific">Nesterenkonia rhizosphaerae</name>
    <dbReference type="NCBI Taxonomy" id="1348272"/>
    <lineage>
        <taxon>Bacteria</taxon>
        <taxon>Bacillati</taxon>
        <taxon>Actinomycetota</taxon>
        <taxon>Actinomycetes</taxon>
        <taxon>Micrococcales</taxon>
        <taxon>Micrococcaceae</taxon>
        <taxon>Nesterenkonia</taxon>
    </lineage>
</organism>
<feature type="domain" description="RNA polymerase sigma-70 region 2" evidence="5">
    <location>
        <begin position="24"/>
        <end position="82"/>
    </location>
</feature>
<dbReference type="EMBL" id="BAABLW010000007">
    <property type="protein sequence ID" value="GAA4928019.1"/>
    <property type="molecule type" value="Genomic_DNA"/>
</dbReference>
<dbReference type="Proteomes" id="UP001500368">
    <property type="component" value="Unassembled WGS sequence"/>
</dbReference>
<dbReference type="RefSeq" id="WP_345478591.1">
    <property type="nucleotide sequence ID" value="NZ_BAABLW010000007.1"/>
</dbReference>
<comment type="caution">
    <text evidence="8">The sequence shown here is derived from an EMBL/GenBank/DDBJ whole genome shotgun (WGS) entry which is preliminary data.</text>
</comment>
<dbReference type="InterPro" id="IPR013325">
    <property type="entry name" value="RNA_pol_sigma_r2"/>
</dbReference>
<reference evidence="9" key="1">
    <citation type="journal article" date="2019" name="Int. J. Syst. Evol. Microbiol.">
        <title>The Global Catalogue of Microorganisms (GCM) 10K type strain sequencing project: providing services to taxonomists for standard genome sequencing and annotation.</title>
        <authorList>
            <consortium name="The Broad Institute Genomics Platform"/>
            <consortium name="The Broad Institute Genome Sequencing Center for Infectious Disease"/>
            <person name="Wu L."/>
            <person name="Ma J."/>
        </authorList>
    </citation>
    <scope>NUCLEOTIDE SEQUENCE [LARGE SCALE GENOMIC DNA]</scope>
    <source>
        <strain evidence="9">JCM 19129</strain>
    </source>
</reference>
<dbReference type="Pfam" id="PF04542">
    <property type="entry name" value="Sigma70_r2"/>
    <property type="match status" value="1"/>
</dbReference>
<protein>
    <submittedName>
        <fullName evidence="8">RNA polymerase sigma factor</fullName>
    </submittedName>
</protein>
<dbReference type="PANTHER" id="PTHR47756">
    <property type="entry name" value="BLL6612 PROTEIN-RELATED"/>
    <property type="match status" value="1"/>
</dbReference>
<evidence type="ECO:0000256" key="1">
    <source>
        <dbReference type="ARBA" id="ARBA00010641"/>
    </source>
</evidence>
<evidence type="ECO:0000259" key="5">
    <source>
        <dbReference type="Pfam" id="PF04542"/>
    </source>
</evidence>
<sequence>MTETSQDTVRSALESISVEGRSRILASLARRFSDLDLAEEMLQEAMVQALRTWGRDGVPVVPEAWLTTVAARRGMDMLRQDQARARMIPRLGVLQEREPAAATELDPAQVLDDEPAVTDERLGLFFACAHPLLKPEEQVALTLRFLAGLSTAEVAHGLLVPVATMQQRIVRAKRRIRSLGISFEIPTRQMLPERLGAVQRVVYLLFAEGFARSAGGSHIQDDLTEEAVRLARLLRALMPGSAEATGLLGLLLLTQARRPARTDTTGRPVPLADQDRSLWDLKLLSEGLELAERAARAPGAGRYAIQAAIAAVHAEAADLSSTDWPQIVVLYRMLESYEPTPVVWLGRAVAIGRARGLDEGLSSWRCWQQIQHFRGSVPITWPGL</sequence>
<feature type="domain" description="RNA polymerase sigma factor 70 region 4 type 2" evidence="6">
    <location>
        <begin position="128"/>
        <end position="176"/>
    </location>
</feature>
<dbReference type="NCBIfam" id="TIGR02937">
    <property type="entry name" value="sigma70-ECF"/>
    <property type="match status" value="1"/>
</dbReference>
<dbReference type="InterPro" id="IPR007627">
    <property type="entry name" value="RNA_pol_sigma70_r2"/>
</dbReference>
<evidence type="ECO:0000256" key="4">
    <source>
        <dbReference type="ARBA" id="ARBA00023163"/>
    </source>
</evidence>
<comment type="similarity">
    <text evidence="1">Belongs to the sigma-70 factor family. ECF subfamily.</text>
</comment>
<dbReference type="InterPro" id="IPR013324">
    <property type="entry name" value="RNA_pol_sigma_r3/r4-like"/>
</dbReference>
<evidence type="ECO:0000313" key="8">
    <source>
        <dbReference type="EMBL" id="GAA4928019.1"/>
    </source>
</evidence>
<dbReference type="SUPFAM" id="SSF88946">
    <property type="entry name" value="Sigma2 domain of RNA polymerase sigma factors"/>
    <property type="match status" value="1"/>
</dbReference>